<accession>A0A0E4BRB8</accession>
<dbReference type="EMBL" id="AP014685">
    <property type="protein sequence ID" value="BAR58814.1"/>
    <property type="molecule type" value="Genomic_DNA"/>
</dbReference>
<dbReference type="AlphaFoldDB" id="A0A0E4BRB8"/>
<name>A0A0E4BRB8_9BRAD</name>
<dbReference type="Proteomes" id="UP000063308">
    <property type="component" value="Chromosome"/>
</dbReference>
<proteinExistence type="predicted"/>
<evidence type="ECO:0000313" key="2">
    <source>
        <dbReference type="Proteomes" id="UP000063308"/>
    </source>
</evidence>
<reference evidence="1 2" key="1">
    <citation type="submission" date="2014-11" db="EMBL/GenBank/DDBJ databases">
        <title>Symbiosis island explosion on the genome of extra-slow-growing strains of soybean bradyrhizobia with massive insertion sequences.</title>
        <authorList>
            <person name="Iida T."/>
            <person name="Minamisawa K."/>
        </authorList>
    </citation>
    <scope>NUCLEOTIDE SEQUENCE [LARGE SCALE GENOMIC DNA]</scope>
    <source>
        <strain evidence="1 2">NK6</strain>
    </source>
</reference>
<organism evidence="1 2">
    <name type="scientific">Bradyrhizobium diazoefficiens</name>
    <dbReference type="NCBI Taxonomy" id="1355477"/>
    <lineage>
        <taxon>Bacteria</taxon>
        <taxon>Pseudomonadati</taxon>
        <taxon>Pseudomonadota</taxon>
        <taxon>Alphaproteobacteria</taxon>
        <taxon>Hyphomicrobiales</taxon>
        <taxon>Nitrobacteraceae</taxon>
        <taxon>Bradyrhizobium</taxon>
    </lineage>
</organism>
<gene>
    <name evidence="1" type="ORF">NK6_5656</name>
</gene>
<evidence type="ECO:0000313" key="1">
    <source>
        <dbReference type="EMBL" id="BAR58814.1"/>
    </source>
</evidence>
<sequence length="46" mass="5027">MSQPPANNRSFSFTNFQAINPTLPPPGSAIAAATNDRHDLRYQVVI</sequence>
<protein>
    <submittedName>
        <fullName evidence="1">Uncharacterized protein</fullName>
    </submittedName>
</protein>